<dbReference type="Proteomes" id="UP000004407">
    <property type="component" value="Unassembled WGS sequence"/>
</dbReference>
<sequence length="42" mass="5213">MIRKIKTDNCNCEKIIYKSIRFYIRFLQNLKIIFKNHILINI</sequence>
<dbReference type="HOGENOM" id="CLU_3255985_0_0_10"/>
<protein>
    <submittedName>
        <fullName evidence="1">Uncharacterized protein</fullName>
    </submittedName>
</protein>
<proteinExistence type="predicted"/>
<evidence type="ECO:0000313" key="1">
    <source>
        <dbReference type="EMBL" id="EHJ36581.1"/>
    </source>
</evidence>
<organism evidence="1 2">
    <name type="scientific">Leyella stercorea DSM 18206</name>
    <dbReference type="NCBI Taxonomy" id="1002367"/>
    <lineage>
        <taxon>Bacteria</taxon>
        <taxon>Pseudomonadati</taxon>
        <taxon>Bacteroidota</taxon>
        <taxon>Bacteroidia</taxon>
        <taxon>Bacteroidales</taxon>
        <taxon>Prevotellaceae</taxon>
        <taxon>Leyella</taxon>
    </lineage>
</organism>
<comment type="caution">
    <text evidence="1">The sequence shown here is derived from an EMBL/GenBank/DDBJ whole genome shotgun (WGS) entry which is preliminary data.</text>
</comment>
<gene>
    <name evidence="1" type="ORF">HMPREF0673_02705</name>
</gene>
<reference evidence="1 2" key="1">
    <citation type="submission" date="2011-08" db="EMBL/GenBank/DDBJ databases">
        <authorList>
            <person name="Weinstock G."/>
            <person name="Sodergren E."/>
            <person name="Clifton S."/>
            <person name="Fulton L."/>
            <person name="Fulton B."/>
            <person name="Courtney L."/>
            <person name="Fronick C."/>
            <person name="Harrison M."/>
            <person name="Strong C."/>
            <person name="Farmer C."/>
            <person name="Delahaunty K."/>
            <person name="Markovic C."/>
            <person name="Hall O."/>
            <person name="Minx P."/>
            <person name="Tomlinson C."/>
            <person name="Mitreva M."/>
            <person name="Hou S."/>
            <person name="Chen J."/>
            <person name="Wollam A."/>
            <person name="Pepin K.H."/>
            <person name="Johnson M."/>
            <person name="Bhonagiri V."/>
            <person name="Zhang X."/>
            <person name="Suruliraj S."/>
            <person name="Warren W."/>
            <person name="Chinwalla A."/>
            <person name="Mardis E.R."/>
            <person name="Wilson R.K."/>
        </authorList>
    </citation>
    <scope>NUCLEOTIDE SEQUENCE [LARGE SCALE GENOMIC DNA]</scope>
    <source>
        <strain evidence="1 2">DSM 18206</strain>
    </source>
</reference>
<dbReference type="EMBL" id="AFZZ01000239">
    <property type="protein sequence ID" value="EHJ36581.1"/>
    <property type="molecule type" value="Genomic_DNA"/>
</dbReference>
<accession>G6B1D4</accession>
<name>G6B1D4_9BACT</name>
<dbReference type="AlphaFoldDB" id="G6B1D4"/>
<evidence type="ECO:0000313" key="2">
    <source>
        <dbReference type="Proteomes" id="UP000004407"/>
    </source>
</evidence>